<evidence type="ECO:0000259" key="2">
    <source>
        <dbReference type="Pfam" id="PF01844"/>
    </source>
</evidence>
<dbReference type="Proteomes" id="UP000012589">
    <property type="component" value="Unassembled WGS sequence"/>
</dbReference>
<dbReference type="GO" id="GO:0004519">
    <property type="term" value="F:endonuclease activity"/>
    <property type="evidence" value="ECO:0007669"/>
    <property type="project" value="InterPro"/>
</dbReference>
<proteinExistence type="predicted"/>
<gene>
    <name evidence="3" type="ORF">C823_03401</name>
</gene>
<comment type="caution">
    <text evidence="3">The sequence shown here is derived from an EMBL/GenBank/DDBJ whole genome shotgun (WGS) entry which is preliminary data.</text>
</comment>
<dbReference type="OrthoDB" id="5918473at2"/>
<accession>N2A460</accession>
<evidence type="ECO:0000256" key="1">
    <source>
        <dbReference type="SAM" id="Coils"/>
    </source>
</evidence>
<dbReference type="InterPro" id="IPR003615">
    <property type="entry name" value="HNH_nuc"/>
</dbReference>
<evidence type="ECO:0000313" key="4">
    <source>
        <dbReference type="Proteomes" id="UP000012589"/>
    </source>
</evidence>
<organism evidence="3 4">
    <name type="scientific">Eubacterium plexicaudatum ASF492</name>
    <dbReference type="NCBI Taxonomy" id="1235802"/>
    <lineage>
        <taxon>Bacteria</taxon>
        <taxon>Bacillati</taxon>
        <taxon>Bacillota</taxon>
        <taxon>Clostridia</taxon>
        <taxon>Eubacteriales</taxon>
        <taxon>Eubacteriaceae</taxon>
        <taxon>Eubacterium</taxon>
    </lineage>
</organism>
<dbReference type="Gene3D" id="1.10.30.50">
    <property type="match status" value="1"/>
</dbReference>
<dbReference type="PATRIC" id="fig|1235802.3.peg.3593"/>
<dbReference type="EMBL" id="AQFT01000100">
    <property type="protein sequence ID" value="EMZ24137.1"/>
    <property type="molecule type" value="Genomic_DNA"/>
</dbReference>
<dbReference type="GO" id="GO:0003676">
    <property type="term" value="F:nucleic acid binding"/>
    <property type="evidence" value="ECO:0007669"/>
    <property type="project" value="InterPro"/>
</dbReference>
<protein>
    <submittedName>
        <fullName evidence="3">TIGR02646 family protein</fullName>
    </submittedName>
</protein>
<dbReference type="InterPro" id="IPR002711">
    <property type="entry name" value="HNH"/>
</dbReference>
<evidence type="ECO:0000313" key="3">
    <source>
        <dbReference type="EMBL" id="EMZ24137.1"/>
    </source>
</evidence>
<dbReference type="CDD" id="cd00085">
    <property type="entry name" value="HNHc"/>
    <property type="match status" value="1"/>
</dbReference>
<dbReference type="AlphaFoldDB" id="N2A460"/>
<keyword evidence="4" id="KW-1185">Reference proteome</keyword>
<name>N2A460_9FIRM</name>
<dbReference type="eggNOG" id="COG1403">
    <property type="taxonomic scope" value="Bacteria"/>
</dbReference>
<keyword evidence="1" id="KW-0175">Coiled coil</keyword>
<sequence length="234" mass="27623">MVKFRRNSTQKAKAAVIALNKAKSSRKSYNTPEVNAALYEMFYGKCYICENKENFSYQIEHLRPHRGNIELEYDWDNLFLSCTHCNNIKNAKYDPILDCSKVDVDLKIAFRKIGYFGTDEQYEFTALEDGVEVKNTIELLKETYYGNTPQKKLEAVHIRRKLRRNLSDFKNLIREYEEAADIDKEDYKHAIREEVSCSAAFAAFKRWLLWDHKERYEELLPFCGMSLESNHNLK</sequence>
<dbReference type="HOGENOM" id="CLU_107902_0_0_9"/>
<dbReference type="STRING" id="1235802.C823_03401"/>
<reference evidence="3 4" key="1">
    <citation type="journal article" date="2014" name="Genome Announc.">
        <title>Draft genome sequences of the altered schaedler flora, a defined bacterial community from gnotobiotic mice.</title>
        <authorList>
            <person name="Wannemuehler M.J."/>
            <person name="Overstreet A.M."/>
            <person name="Ward D.V."/>
            <person name="Phillips G.J."/>
        </authorList>
    </citation>
    <scope>NUCLEOTIDE SEQUENCE [LARGE SCALE GENOMIC DNA]</scope>
    <source>
        <strain evidence="3 4">ASF492</strain>
    </source>
</reference>
<feature type="coiled-coil region" evidence="1">
    <location>
        <begin position="159"/>
        <end position="193"/>
    </location>
</feature>
<dbReference type="GO" id="GO:0008270">
    <property type="term" value="F:zinc ion binding"/>
    <property type="evidence" value="ECO:0007669"/>
    <property type="project" value="InterPro"/>
</dbReference>
<dbReference type="Pfam" id="PF01844">
    <property type="entry name" value="HNH"/>
    <property type="match status" value="1"/>
</dbReference>
<feature type="domain" description="HNH" evidence="2">
    <location>
        <begin position="46"/>
        <end position="91"/>
    </location>
</feature>